<evidence type="ECO:0000256" key="1">
    <source>
        <dbReference type="ARBA" id="ARBA00004251"/>
    </source>
</evidence>
<proteinExistence type="predicted"/>
<evidence type="ECO:0000256" key="7">
    <source>
        <dbReference type="ARBA" id="ARBA00023157"/>
    </source>
</evidence>
<evidence type="ECO:0000313" key="14">
    <source>
        <dbReference type="RefSeq" id="XP_060542996.1"/>
    </source>
</evidence>
<feature type="signal peptide" evidence="11">
    <location>
        <begin position="1"/>
        <end position="19"/>
    </location>
</feature>
<feature type="chain" id="PRO_5046138599" evidence="11">
    <location>
        <begin position="20"/>
        <end position="659"/>
    </location>
</feature>
<dbReference type="PANTHER" id="PTHR14002">
    <property type="entry name" value="ENDOGLIN/TGF-BETA RECEPTOR TYPE III"/>
    <property type="match status" value="1"/>
</dbReference>
<comment type="subcellular location">
    <subcellularLocation>
        <location evidence="1">Cell membrane</location>
        <topology evidence="1">Single-pass type I membrane protein</topology>
    </subcellularLocation>
</comment>
<dbReference type="Proteomes" id="UP001652622">
    <property type="component" value="Unplaced"/>
</dbReference>
<accession>A0ABM3Z3N3</accession>
<organism evidence="13 14">
    <name type="scientific">Pantherophis guttatus</name>
    <name type="common">Corn snake</name>
    <name type="synonym">Elaphe guttata</name>
    <dbReference type="NCBI Taxonomy" id="94885"/>
    <lineage>
        <taxon>Eukaryota</taxon>
        <taxon>Metazoa</taxon>
        <taxon>Chordata</taxon>
        <taxon>Craniata</taxon>
        <taxon>Vertebrata</taxon>
        <taxon>Euteleostomi</taxon>
        <taxon>Lepidosauria</taxon>
        <taxon>Squamata</taxon>
        <taxon>Bifurcata</taxon>
        <taxon>Unidentata</taxon>
        <taxon>Episquamata</taxon>
        <taxon>Toxicofera</taxon>
        <taxon>Serpentes</taxon>
        <taxon>Colubroidea</taxon>
        <taxon>Colubridae</taxon>
        <taxon>Colubrinae</taxon>
        <taxon>Pantherophis</taxon>
    </lineage>
</organism>
<evidence type="ECO:0000256" key="11">
    <source>
        <dbReference type="SAM" id="SignalP"/>
    </source>
</evidence>
<evidence type="ECO:0000256" key="2">
    <source>
        <dbReference type="ARBA" id="ARBA00022475"/>
    </source>
</evidence>
<dbReference type="InterPro" id="IPR042235">
    <property type="entry name" value="ZP-C_dom"/>
</dbReference>
<feature type="region of interest" description="Disordered" evidence="9">
    <location>
        <begin position="626"/>
        <end position="659"/>
    </location>
</feature>
<keyword evidence="8" id="KW-0325">Glycoprotein</keyword>
<keyword evidence="7" id="KW-1015">Disulfide bond</keyword>
<keyword evidence="3 10" id="KW-0812">Transmembrane</keyword>
<reference evidence="14" key="1">
    <citation type="submission" date="2025-08" db="UniProtKB">
        <authorList>
            <consortium name="RefSeq"/>
        </authorList>
    </citation>
    <scope>IDENTIFICATION</scope>
    <source>
        <tissue evidence="14">Blood</tissue>
    </source>
</reference>
<evidence type="ECO:0000313" key="13">
    <source>
        <dbReference type="Proteomes" id="UP001652622"/>
    </source>
</evidence>
<dbReference type="PANTHER" id="PTHR14002:SF1">
    <property type="entry name" value="ENDOGLIN"/>
    <property type="match status" value="1"/>
</dbReference>
<sequence>MDLWYFAVLLLISGPAAMTTSVLNSLGCVPEPISRDQAVNVFYTTSVVANGCEARGPIDPELEVHVLNLKYSRSQMSTLQLNVSSGAARGDCKAIFVLNSNSSFVLTIHSDEDCHPVVIHSSRSYVMPPFNHNSTEILLPYSSKQLLRWAKETYGGVSSFAELEDPQRILFQVGRAPSANEDCLLAQNFNAESYLEVEVHSHKVEMCLDSHKESGNVGHILWLQQSPPGETRMQTVEVNVKTVCKDGRSEQKAEMPLTLWLKSHQNMLWKMGHGFSFLQLLASGKYSFATLSGVHNGMTLPDNKEELIQKARNNSFVASYTEIPSAKTISLEYKRICGSTVVTTTPPPQTAENLTVKVHQLINLCKPWKCLDSSIEIAILKITLAALHTEVDAITLKDPSCRARENTTHFVLNSILDKCSTQLEGGVHVKNQLIIMLPVFPGKVTVPFECDLPEKVSLQLYNSEDFASPSNPVIQAHQVTYVEVSLRTAMTQFSLEMEDCFLKPRDNPPQLLFHQGVSMSYSVATLKSPSPKTQRFSFTYKPEEELWSIDSATLVCVVHLNTSNGKFRSHEGSLEVMLKNYNPGSHNEGLRISTVLGIAFGAFLIGVLLTGALWYIYSHTRPITKTQPALANPPASESSSTNHSLGSTQSTPCSTSSMA</sequence>
<dbReference type="GeneID" id="117660399"/>
<feature type="domain" description="TGFBR3/Endoglin-like N-terminal" evidence="12">
    <location>
        <begin position="45"/>
        <end position="198"/>
    </location>
</feature>
<evidence type="ECO:0000256" key="4">
    <source>
        <dbReference type="ARBA" id="ARBA00022729"/>
    </source>
</evidence>
<evidence type="ECO:0000256" key="3">
    <source>
        <dbReference type="ARBA" id="ARBA00022692"/>
    </source>
</evidence>
<evidence type="ECO:0000256" key="9">
    <source>
        <dbReference type="SAM" id="MobiDB-lite"/>
    </source>
</evidence>
<gene>
    <name evidence="14" type="primary">ENG</name>
</gene>
<evidence type="ECO:0000259" key="12">
    <source>
        <dbReference type="Pfam" id="PF26060"/>
    </source>
</evidence>
<feature type="transmembrane region" description="Helical" evidence="10">
    <location>
        <begin position="595"/>
        <end position="617"/>
    </location>
</feature>
<evidence type="ECO:0000256" key="5">
    <source>
        <dbReference type="ARBA" id="ARBA00022989"/>
    </source>
</evidence>
<dbReference type="Pfam" id="PF26060">
    <property type="entry name" value="TGFBR3_N"/>
    <property type="match status" value="1"/>
</dbReference>
<evidence type="ECO:0000256" key="10">
    <source>
        <dbReference type="SAM" id="Phobius"/>
    </source>
</evidence>
<keyword evidence="2" id="KW-1003">Cell membrane</keyword>
<name>A0ABM3Z3N3_PANGU</name>
<evidence type="ECO:0000256" key="6">
    <source>
        <dbReference type="ARBA" id="ARBA00023136"/>
    </source>
</evidence>
<keyword evidence="5 10" id="KW-1133">Transmembrane helix</keyword>
<keyword evidence="4 11" id="KW-0732">Signal</keyword>
<protein>
    <submittedName>
        <fullName evidence="14">Endoglin</fullName>
    </submittedName>
</protein>
<evidence type="ECO:0000256" key="8">
    <source>
        <dbReference type="ARBA" id="ARBA00023180"/>
    </source>
</evidence>
<keyword evidence="13" id="KW-1185">Reference proteome</keyword>
<dbReference type="RefSeq" id="XP_060542996.1">
    <property type="nucleotide sequence ID" value="XM_060687013.1"/>
</dbReference>
<keyword evidence="6 10" id="KW-0472">Membrane</keyword>
<dbReference type="Gene3D" id="2.60.40.4100">
    <property type="entry name" value="Zona pellucida, ZP-C domain"/>
    <property type="match status" value="1"/>
</dbReference>
<dbReference type="InterPro" id="IPR058899">
    <property type="entry name" value="TGFBR3/Endoglin-like_N"/>
</dbReference>